<organism evidence="4 5">
    <name type="scientific">Anopheles atroparvus</name>
    <name type="common">European mosquito</name>
    <dbReference type="NCBI Taxonomy" id="41427"/>
    <lineage>
        <taxon>Eukaryota</taxon>
        <taxon>Metazoa</taxon>
        <taxon>Ecdysozoa</taxon>
        <taxon>Arthropoda</taxon>
        <taxon>Hexapoda</taxon>
        <taxon>Insecta</taxon>
        <taxon>Pterygota</taxon>
        <taxon>Neoptera</taxon>
        <taxon>Endopterygota</taxon>
        <taxon>Diptera</taxon>
        <taxon>Nematocera</taxon>
        <taxon>Culicoidea</taxon>
        <taxon>Culicidae</taxon>
        <taxon>Anophelinae</taxon>
        <taxon>Anopheles</taxon>
    </lineage>
</organism>
<evidence type="ECO:0000313" key="5">
    <source>
        <dbReference type="Proteomes" id="UP000075880"/>
    </source>
</evidence>
<feature type="signal peptide" evidence="3">
    <location>
        <begin position="1"/>
        <end position="28"/>
    </location>
</feature>
<dbReference type="Gene3D" id="3.80.10.10">
    <property type="entry name" value="Ribonuclease Inhibitor"/>
    <property type="match status" value="1"/>
</dbReference>
<reference evidence="4" key="1">
    <citation type="submission" date="2024-04" db="UniProtKB">
        <authorList>
            <consortium name="EnsemblMetazoa"/>
        </authorList>
    </citation>
    <scope>IDENTIFICATION</scope>
    <source>
        <strain evidence="4">EBRO</strain>
    </source>
</reference>
<keyword evidence="2" id="KW-0812">Transmembrane</keyword>
<feature type="compositionally biased region" description="Low complexity" evidence="1">
    <location>
        <begin position="852"/>
        <end position="863"/>
    </location>
</feature>
<feature type="compositionally biased region" description="Polar residues" evidence="1">
    <location>
        <begin position="900"/>
        <end position="910"/>
    </location>
</feature>
<dbReference type="InterPro" id="IPR032675">
    <property type="entry name" value="LRR_dom_sf"/>
</dbReference>
<feature type="region of interest" description="Disordered" evidence="1">
    <location>
        <begin position="774"/>
        <end position="910"/>
    </location>
</feature>
<keyword evidence="2" id="KW-1133">Transmembrane helix</keyword>
<feature type="region of interest" description="Disordered" evidence="1">
    <location>
        <begin position="559"/>
        <end position="581"/>
    </location>
</feature>
<evidence type="ECO:0000256" key="2">
    <source>
        <dbReference type="SAM" id="Phobius"/>
    </source>
</evidence>
<feature type="transmembrane region" description="Helical" evidence="2">
    <location>
        <begin position="520"/>
        <end position="541"/>
    </location>
</feature>
<evidence type="ECO:0000256" key="3">
    <source>
        <dbReference type="SAM" id="SignalP"/>
    </source>
</evidence>
<evidence type="ECO:0000256" key="1">
    <source>
        <dbReference type="SAM" id="MobiDB-lite"/>
    </source>
</evidence>
<evidence type="ECO:0008006" key="6">
    <source>
        <dbReference type="Google" id="ProtNLM"/>
    </source>
</evidence>
<dbReference type="SUPFAM" id="SSF52058">
    <property type="entry name" value="L domain-like"/>
    <property type="match status" value="1"/>
</dbReference>
<proteinExistence type="predicted"/>
<accession>A0AAG5DGS9</accession>
<keyword evidence="5" id="KW-1185">Reference proteome</keyword>
<keyword evidence="2" id="KW-0472">Membrane</keyword>
<sequence length="910" mass="99244">MEPRQSGPAWMDCRVAAALTLILAIASALQSTSASVSVCGDLCTCTNQKFVTVDCVFDGRAGWPADGGAPDASGQFVLDDRLLLPPRATALNILLTAGGHLVIRRGFFKHDNINHLSIDGSEASGRSASTVEFHEGALCNNLGTFPEILVANVDRLVMHKNISCDAHILNVKHVREMWLKTEFLSVDGTEVFIEYVHNLQIEPNAFRGSASSKVEIHGTTIESLPKLGTSFRLLSFNSCNISEIVTHAFDANEIEHVEFVNCRLTNLRQQALTERLLSNSLIFRGCHIQRIEKQFVDGCGLKELQLDGNSIEEIAPGAFTYTSIYTVIHGNHITKTGREWLHPKQWTNVTVAGNSFGVFDGFTLGRPGDAQANCYFGNNSIRHPQTASFSFARGCHIEAVHFYRECDCAYDSWMAELFGTAPVASTGVASCKVEESLRYCFNRSVPASNETVSDERVNVRFFLTEFCKKGGSIKCSSYTAGAVGGGTQSGLKPPPFIPSEKIDSLDGAANGGLADLNGGWFYVIIVAVVTAVVLTIAFSLCKWIRWRRKAEETHLPMTDQSVRPPATMLPTVQPRSTSLTRSDKKVMENTLRWLRDTCDPKAWSEINGPMQQLLTKSNGAMSEQEKVNLIGTILDSIGRHNINGDQIVALNDIFLRYLGPPASEQRTDGTRTDNDRPNEDPQGHIYAEVQHNRRLTSHAGLLGDYAAPLDHGGSTTVPEGIYAEPILRNEHDQQLLQRGGNRHLISPYAIGDATVQRNSAGAETGNLPDVILPRPRMRVPGGASATVEDDDENEDDYDDEIDGEPERKTMLRPPDADDGVGAGSAPTYAISMKQLTRGAKRENTPLPPLPAPRATTAAEAAAAQQSTDDSDGTDGNRSEHSGSSMQTVRIEDITLADEGTSVQQQYDCNK</sequence>
<feature type="compositionally biased region" description="Acidic residues" evidence="1">
    <location>
        <begin position="787"/>
        <end position="803"/>
    </location>
</feature>
<keyword evidence="3" id="KW-0732">Signal</keyword>
<feature type="chain" id="PRO_5042618721" description="Right handed beta helix domain-containing protein" evidence="3">
    <location>
        <begin position="29"/>
        <end position="910"/>
    </location>
</feature>
<evidence type="ECO:0000313" key="4">
    <source>
        <dbReference type="EnsemblMetazoa" id="ENSAATROPP010437"/>
    </source>
</evidence>
<feature type="compositionally biased region" description="Basic and acidic residues" evidence="1">
    <location>
        <begin position="665"/>
        <end position="681"/>
    </location>
</feature>
<feature type="region of interest" description="Disordered" evidence="1">
    <location>
        <begin position="661"/>
        <end position="681"/>
    </location>
</feature>
<protein>
    <recommendedName>
        <fullName evidence="6">Right handed beta helix domain-containing protein</fullName>
    </recommendedName>
</protein>
<dbReference type="AlphaFoldDB" id="A0AAG5DGS9"/>
<dbReference type="Proteomes" id="UP000075880">
    <property type="component" value="Unassembled WGS sequence"/>
</dbReference>
<name>A0AAG5DGS9_ANOAO</name>
<dbReference type="EnsemblMetazoa" id="ENSAATROPT011537">
    <property type="protein sequence ID" value="ENSAATROPP010437"/>
    <property type="gene ID" value="ENSAATROPG009398"/>
</dbReference>